<gene>
    <name evidence="2" type="ORF">Syun_009419</name>
</gene>
<dbReference type="EMBL" id="JBBNAF010000004">
    <property type="protein sequence ID" value="KAK9151110.1"/>
    <property type="molecule type" value="Genomic_DNA"/>
</dbReference>
<dbReference type="AlphaFoldDB" id="A0AAP0KH39"/>
<evidence type="ECO:0000313" key="2">
    <source>
        <dbReference type="EMBL" id="KAK9151110.1"/>
    </source>
</evidence>
<organism evidence="2 3">
    <name type="scientific">Stephania yunnanensis</name>
    <dbReference type="NCBI Taxonomy" id="152371"/>
    <lineage>
        <taxon>Eukaryota</taxon>
        <taxon>Viridiplantae</taxon>
        <taxon>Streptophyta</taxon>
        <taxon>Embryophyta</taxon>
        <taxon>Tracheophyta</taxon>
        <taxon>Spermatophyta</taxon>
        <taxon>Magnoliopsida</taxon>
        <taxon>Ranunculales</taxon>
        <taxon>Menispermaceae</taxon>
        <taxon>Menispermoideae</taxon>
        <taxon>Cissampelideae</taxon>
        <taxon>Stephania</taxon>
    </lineage>
</organism>
<protein>
    <submittedName>
        <fullName evidence="2">Uncharacterized protein</fullName>
    </submittedName>
</protein>
<feature type="region of interest" description="Disordered" evidence="1">
    <location>
        <begin position="64"/>
        <end position="88"/>
    </location>
</feature>
<dbReference type="Proteomes" id="UP001420932">
    <property type="component" value="Unassembled WGS sequence"/>
</dbReference>
<keyword evidence="3" id="KW-1185">Reference proteome</keyword>
<name>A0AAP0KH39_9MAGN</name>
<sequence>MNLLLPKPQHWGKDKLFHDVQLDISVATSSESEGIQYHCYPCSGYLEGLAMVWAGQWFGSSQLVSGRSTRGGSSYPPRDTRSTQETDDGQWCAQMEQYMAKMNENHRKHLEHRNAVHEHRIVELMDVITG</sequence>
<accession>A0AAP0KH39</accession>
<evidence type="ECO:0000256" key="1">
    <source>
        <dbReference type="SAM" id="MobiDB-lite"/>
    </source>
</evidence>
<evidence type="ECO:0000313" key="3">
    <source>
        <dbReference type="Proteomes" id="UP001420932"/>
    </source>
</evidence>
<proteinExistence type="predicted"/>
<comment type="caution">
    <text evidence="2">The sequence shown here is derived from an EMBL/GenBank/DDBJ whole genome shotgun (WGS) entry which is preliminary data.</text>
</comment>
<reference evidence="2 3" key="1">
    <citation type="submission" date="2024-01" db="EMBL/GenBank/DDBJ databases">
        <title>Genome assemblies of Stephania.</title>
        <authorList>
            <person name="Yang L."/>
        </authorList>
    </citation>
    <scope>NUCLEOTIDE SEQUENCE [LARGE SCALE GENOMIC DNA]</scope>
    <source>
        <strain evidence="2">YNDBR</strain>
        <tissue evidence="2">Leaf</tissue>
    </source>
</reference>